<evidence type="ECO:0000313" key="1">
    <source>
        <dbReference type="EMBL" id="EPR86177.1"/>
    </source>
</evidence>
<reference evidence="1 2" key="1">
    <citation type="submission" date="2013-05" db="EMBL/GenBank/DDBJ databases">
        <title>Genome assembly of Acinetobacter junii MTCC 11364.</title>
        <authorList>
            <person name="Khatri I."/>
            <person name="Singh N.K."/>
            <person name="Subramanian S."/>
            <person name="Mayilraj S."/>
        </authorList>
    </citation>
    <scope>NUCLEOTIDE SEQUENCE [LARGE SCALE GENOMIC DNA]</scope>
    <source>
        <strain evidence="1 2">MTCC 11364</strain>
    </source>
</reference>
<dbReference type="AlphaFoldDB" id="S7WW61"/>
<protein>
    <submittedName>
        <fullName evidence="1">Uncharacterized protein</fullName>
    </submittedName>
</protein>
<sequence>MSKLIKKRPKHQCYVELFADGAAQFSLREQLFKALISMM</sequence>
<organism evidence="1 2">
    <name type="scientific">Acinetobacter junii CIP 107470 = MTCC 11364</name>
    <dbReference type="NCBI Taxonomy" id="1217666"/>
    <lineage>
        <taxon>Bacteria</taxon>
        <taxon>Pseudomonadati</taxon>
        <taxon>Pseudomonadota</taxon>
        <taxon>Gammaproteobacteria</taxon>
        <taxon>Moraxellales</taxon>
        <taxon>Moraxellaceae</taxon>
        <taxon>Acinetobacter</taxon>
    </lineage>
</organism>
<accession>S7WW61</accession>
<dbReference type="Proteomes" id="UP000018420">
    <property type="component" value="Unassembled WGS sequence"/>
</dbReference>
<gene>
    <name evidence="1" type="ORF">L292_2809</name>
</gene>
<dbReference type="EMBL" id="ASYZ01000073">
    <property type="protein sequence ID" value="EPR86177.1"/>
    <property type="molecule type" value="Genomic_DNA"/>
</dbReference>
<proteinExistence type="predicted"/>
<evidence type="ECO:0000313" key="2">
    <source>
        <dbReference type="Proteomes" id="UP000018420"/>
    </source>
</evidence>
<name>S7WW61_ACIJU</name>
<comment type="caution">
    <text evidence="1">The sequence shown here is derived from an EMBL/GenBank/DDBJ whole genome shotgun (WGS) entry which is preliminary data.</text>
</comment>
<dbReference type="PATRIC" id="fig|1330047.3.peg.1404"/>